<dbReference type="EMBL" id="SDMP01000001">
    <property type="protein sequence ID" value="RYR79593.1"/>
    <property type="molecule type" value="Genomic_DNA"/>
</dbReference>
<evidence type="ECO:0000313" key="2">
    <source>
        <dbReference type="Proteomes" id="UP000289738"/>
    </source>
</evidence>
<organism evidence="1 2">
    <name type="scientific">Arachis hypogaea</name>
    <name type="common">Peanut</name>
    <dbReference type="NCBI Taxonomy" id="3818"/>
    <lineage>
        <taxon>Eukaryota</taxon>
        <taxon>Viridiplantae</taxon>
        <taxon>Streptophyta</taxon>
        <taxon>Embryophyta</taxon>
        <taxon>Tracheophyta</taxon>
        <taxon>Spermatophyta</taxon>
        <taxon>Magnoliopsida</taxon>
        <taxon>eudicotyledons</taxon>
        <taxon>Gunneridae</taxon>
        <taxon>Pentapetalae</taxon>
        <taxon>rosids</taxon>
        <taxon>fabids</taxon>
        <taxon>Fabales</taxon>
        <taxon>Fabaceae</taxon>
        <taxon>Papilionoideae</taxon>
        <taxon>50 kb inversion clade</taxon>
        <taxon>dalbergioids sensu lato</taxon>
        <taxon>Dalbergieae</taxon>
        <taxon>Pterocarpus clade</taxon>
        <taxon>Arachis</taxon>
    </lineage>
</organism>
<protein>
    <submittedName>
        <fullName evidence="1">Uncharacterized protein</fullName>
    </submittedName>
</protein>
<evidence type="ECO:0000313" key="1">
    <source>
        <dbReference type="EMBL" id="RYR79593.1"/>
    </source>
</evidence>
<proteinExistence type="predicted"/>
<name>A0A445EVZ5_ARAHY</name>
<gene>
    <name evidence="1" type="ORF">Ahy_A01g004398</name>
</gene>
<dbReference type="AlphaFoldDB" id="A0A445EVZ5"/>
<dbReference type="Proteomes" id="UP000289738">
    <property type="component" value="Chromosome A01"/>
</dbReference>
<comment type="caution">
    <text evidence="1">The sequence shown here is derived from an EMBL/GenBank/DDBJ whole genome shotgun (WGS) entry which is preliminary data.</text>
</comment>
<reference evidence="1 2" key="1">
    <citation type="submission" date="2019-01" db="EMBL/GenBank/DDBJ databases">
        <title>Sequencing of cultivated peanut Arachis hypogaea provides insights into genome evolution and oil improvement.</title>
        <authorList>
            <person name="Chen X."/>
        </authorList>
    </citation>
    <scope>NUCLEOTIDE SEQUENCE [LARGE SCALE GENOMIC DNA]</scope>
    <source>
        <strain evidence="2">cv. Fuhuasheng</strain>
        <tissue evidence="1">Leaves</tissue>
    </source>
</reference>
<keyword evidence="2" id="KW-1185">Reference proteome</keyword>
<sequence>MYFILIDSWDTEHNLMIRKIYDHRAAKRLQQMMSNVCQWRNHLMTWIRPSIKTELEVHFRNDDGIKHCHLTNVANRTLPRSSKYTGGWVIFMKTKSRLSKSLDCEAILVETFKYTHTLKVNKGKFADERFGAHYIGGYDTAISVAYGNDEDDSETSVVDSDRVWHEIASKTHKNRHFRLGSFFASGLHSFVLVAFSASATNPSDLQEVVDLREEVQKLTQELHQQAEQSKQRHNDFLARIGGAVAIN</sequence>
<accession>A0A445EVZ5</accession>